<evidence type="ECO:0000259" key="8">
    <source>
        <dbReference type="PROSITE" id="PS50928"/>
    </source>
</evidence>
<feature type="transmembrane region" description="Helical" evidence="7">
    <location>
        <begin position="7"/>
        <end position="28"/>
    </location>
</feature>
<comment type="similarity">
    <text evidence="7">Belongs to the binding-protein-dependent transport system permease family.</text>
</comment>
<keyword evidence="4 7" id="KW-0812">Transmembrane</keyword>
<dbReference type="PROSITE" id="PS50928">
    <property type="entry name" value="ABC_TM1"/>
    <property type="match status" value="1"/>
</dbReference>
<dbReference type="InterPro" id="IPR000515">
    <property type="entry name" value="MetI-like"/>
</dbReference>
<feature type="domain" description="ABC transmembrane type-1" evidence="8">
    <location>
        <begin position="57"/>
        <end position="238"/>
    </location>
</feature>
<evidence type="ECO:0000256" key="6">
    <source>
        <dbReference type="ARBA" id="ARBA00023136"/>
    </source>
</evidence>
<protein>
    <submittedName>
        <fullName evidence="9">ABC transporter permease</fullName>
    </submittedName>
</protein>
<dbReference type="RefSeq" id="WP_146292046.1">
    <property type="nucleotide sequence ID" value="NZ_CP042304.1"/>
</dbReference>
<keyword evidence="10" id="KW-1185">Reference proteome</keyword>
<feature type="transmembrane region" description="Helical" evidence="7">
    <location>
        <begin position="218"/>
        <end position="245"/>
    </location>
</feature>
<dbReference type="GO" id="GO:0005886">
    <property type="term" value="C:plasma membrane"/>
    <property type="evidence" value="ECO:0007669"/>
    <property type="project" value="UniProtKB-SubCell"/>
</dbReference>
<organism evidence="9 10">
    <name type="scientific">Devosia ginsengisoli</name>
    <dbReference type="NCBI Taxonomy" id="400770"/>
    <lineage>
        <taxon>Bacteria</taxon>
        <taxon>Pseudomonadati</taxon>
        <taxon>Pseudomonadota</taxon>
        <taxon>Alphaproteobacteria</taxon>
        <taxon>Hyphomicrobiales</taxon>
        <taxon>Devosiaceae</taxon>
        <taxon>Devosia</taxon>
    </lineage>
</organism>
<keyword evidence="6 7" id="KW-0472">Membrane</keyword>
<evidence type="ECO:0000256" key="4">
    <source>
        <dbReference type="ARBA" id="ARBA00022692"/>
    </source>
</evidence>
<reference evidence="9 10" key="1">
    <citation type="submission" date="2019-07" db="EMBL/GenBank/DDBJ databases">
        <title>Full genome sequence of Devosia sp. Gsoil 520.</title>
        <authorList>
            <person name="Im W.-T."/>
        </authorList>
    </citation>
    <scope>NUCLEOTIDE SEQUENCE [LARGE SCALE GENOMIC DNA]</scope>
    <source>
        <strain evidence="9 10">Gsoil 520</strain>
    </source>
</reference>
<evidence type="ECO:0000256" key="1">
    <source>
        <dbReference type="ARBA" id="ARBA00004651"/>
    </source>
</evidence>
<accession>A0A5B8LZE7</accession>
<dbReference type="GO" id="GO:0055085">
    <property type="term" value="P:transmembrane transport"/>
    <property type="evidence" value="ECO:0007669"/>
    <property type="project" value="InterPro"/>
</dbReference>
<name>A0A5B8LZE7_9HYPH</name>
<dbReference type="PANTHER" id="PTHR30151:SF20">
    <property type="entry name" value="ABC TRANSPORTER PERMEASE PROTEIN HI_0355-RELATED"/>
    <property type="match status" value="1"/>
</dbReference>
<dbReference type="InterPro" id="IPR035906">
    <property type="entry name" value="MetI-like_sf"/>
</dbReference>
<feature type="transmembrane region" description="Helical" evidence="7">
    <location>
        <begin position="172"/>
        <end position="198"/>
    </location>
</feature>
<feature type="transmembrane region" description="Helical" evidence="7">
    <location>
        <begin position="105"/>
        <end position="136"/>
    </location>
</feature>
<dbReference type="Gene3D" id="1.10.3720.10">
    <property type="entry name" value="MetI-like"/>
    <property type="match status" value="1"/>
</dbReference>
<dbReference type="KEGG" id="dea:FPZ08_19550"/>
<evidence type="ECO:0000256" key="5">
    <source>
        <dbReference type="ARBA" id="ARBA00022989"/>
    </source>
</evidence>
<dbReference type="Proteomes" id="UP000315364">
    <property type="component" value="Chromosome"/>
</dbReference>
<comment type="subcellular location">
    <subcellularLocation>
        <location evidence="1 7">Cell membrane</location>
        <topology evidence="1 7">Multi-pass membrane protein</topology>
    </subcellularLocation>
</comment>
<evidence type="ECO:0000256" key="7">
    <source>
        <dbReference type="RuleBase" id="RU363032"/>
    </source>
</evidence>
<evidence type="ECO:0000313" key="10">
    <source>
        <dbReference type="Proteomes" id="UP000315364"/>
    </source>
</evidence>
<dbReference type="SUPFAM" id="SSF161098">
    <property type="entry name" value="MetI-like"/>
    <property type="match status" value="1"/>
</dbReference>
<dbReference type="PANTHER" id="PTHR30151">
    <property type="entry name" value="ALKANE SULFONATE ABC TRANSPORTER-RELATED, MEMBRANE SUBUNIT"/>
    <property type="match status" value="1"/>
</dbReference>
<evidence type="ECO:0000313" key="9">
    <source>
        <dbReference type="EMBL" id="QDZ12742.1"/>
    </source>
</evidence>
<dbReference type="CDD" id="cd06261">
    <property type="entry name" value="TM_PBP2"/>
    <property type="match status" value="1"/>
</dbReference>
<keyword evidence="3" id="KW-1003">Cell membrane</keyword>
<sequence length="252" mass="27465">MPKFIRGYLYAILAHVGFVVLWQLAVTIGQVPSYILPGPIETAMALAEPSYNWFRHIWVTAAEIFGGYAIATLVGIALAVLFVWIPPLNAALMPLLVTLNMVPKVAMAPLFIIWFSYGIVPNMLIAFTICFFPIVLTTHRGLMEVEPDLINLVRSLKGNRWQIFSKIQLPGALPFVFSGMKVAAVLAVAGAVVGEFIASDSGLGYFLLIQQNALNTSAMMMALILITGLGVLLYGLVALLEYIFVSRKGMSA</sequence>
<evidence type="ECO:0000256" key="2">
    <source>
        <dbReference type="ARBA" id="ARBA00022448"/>
    </source>
</evidence>
<gene>
    <name evidence="9" type="ORF">FPZ08_19550</name>
</gene>
<proteinExistence type="inferred from homology"/>
<dbReference type="AlphaFoldDB" id="A0A5B8LZE7"/>
<keyword evidence="5 7" id="KW-1133">Transmembrane helix</keyword>
<feature type="transmembrane region" description="Helical" evidence="7">
    <location>
        <begin position="66"/>
        <end position="85"/>
    </location>
</feature>
<dbReference type="Pfam" id="PF00528">
    <property type="entry name" value="BPD_transp_1"/>
    <property type="match status" value="1"/>
</dbReference>
<dbReference type="OrthoDB" id="9786495at2"/>
<dbReference type="EMBL" id="CP042304">
    <property type="protein sequence ID" value="QDZ12742.1"/>
    <property type="molecule type" value="Genomic_DNA"/>
</dbReference>
<evidence type="ECO:0000256" key="3">
    <source>
        <dbReference type="ARBA" id="ARBA00022475"/>
    </source>
</evidence>
<keyword evidence="2 7" id="KW-0813">Transport</keyword>